<proteinExistence type="predicted"/>
<reference evidence="1" key="1">
    <citation type="submission" date="2014-09" db="EMBL/GenBank/DDBJ databases">
        <authorList>
            <person name="Magalhaes I.L.F."/>
            <person name="Oliveira U."/>
            <person name="Santos F.R."/>
            <person name="Vidigal T.H.D.A."/>
            <person name="Brescovit A.D."/>
            <person name="Santos A.J."/>
        </authorList>
    </citation>
    <scope>NUCLEOTIDE SEQUENCE</scope>
    <source>
        <tissue evidence="1">Shoot tissue taken approximately 20 cm above the soil surface</tissue>
    </source>
</reference>
<accession>A0A0A9EZS1</accession>
<evidence type="ECO:0000313" key="1">
    <source>
        <dbReference type="EMBL" id="JAE06265.1"/>
    </source>
</evidence>
<dbReference type="EMBL" id="GBRH01191631">
    <property type="protein sequence ID" value="JAE06265.1"/>
    <property type="molecule type" value="Transcribed_RNA"/>
</dbReference>
<name>A0A0A9EZS1_ARUDO</name>
<protein>
    <submittedName>
        <fullName evidence="1">Uncharacterized protein</fullName>
    </submittedName>
</protein>
<reference evidence="1" key="2">
    <citation type="journal article" date="2015" name="Data Brief">
        <title>Shoot transcriptome of the giant reed, Arundo donax.</title>
        <authorList>
            <person name="Barrero R.A."/>
            <person name="Guerrero F.D."/>
            <person name="Moolhuijzen P."/>
            <person name="Goolsby J.A."/>
            <person name="Tidwell J."/>
            <person name="Bellgard S.E."/>
            <person name="Bellgard M.I."/>
        </authorList>
    </citation>
    <scope>NUCLEOTIDE SEQUENCE</scope>
    <source>
        <tissue evidence="1">Shoot tissue taken approximately 20 cm above the soil surface</tissue>
    </source>
</reference>
<organism evidence="1">
    <name type="scientific">Arundo donax</name>
    <name type="common">Giant reed</name>
    <name type="synonym">Donax arundinaceus</name>
    <dbReference type="NCBI Taxonomy" id="35708"/>
    <lineage>
        <taxon>Eukaryota</taxon>
        <taxon>Viridiplantae</taxon>
        <taxon>Streptophyta</taxon>
        <taxon>Embryophyta</taxon>
        <taxon>Tracheophyta</taxon>
        <taxon>Spermatophyta</taxon>
        <taxon>Magnoliopsida</taxon>
        <taxon>Liliopsida</taxon>
        <taxon>Poales</taxon>
        <taxon>Poaceae</taxon>
        <taxon>PACMAD clade</taxon>
        <taxon>Arundinoideae</taxon>
        <taxon>Arundineae</taxon>
        <taxon>Arundo</taxon>
    </lineage>
</organism>
<sequence>MDDIKYVQMI</sequence>